<feature type="compositionally biased region" description="Polar residues" evidence="1">
    <location>
        <begin position="70"/>
        <end position="86"/>
    </location>
</feature>
<dbReference type="VEuPathDB" id="FungiDB:DFL_004818"/>
<feature type="signal peptide" evidence="2">
    <location>
        <begin position="1"/>
        <end position="23"/>
    </location>
</feature>
<dbReference type="GeneID" id="93587129"/>
<evidence type="ECO:0000313" key="4">
    <source>
        <dbReference type="Proteomes" id="UP000283090"/>
    </source>
</evidence>
<evidence type="ECO:0000256" key="2">
    <source>
        <dbReference type="SAM" id="SignalP"/>
    </source>
</evidence>
<feature type="compositionally biased region" description="Basic and acidic residues" evidence="1">
    <location>
        <begin position="319"/>
        <end position="335"/>
    </location>
</feature>
<protein>
    <submittedName>
        <fullName evidence="3">Uncharacterized protein</fullName>
    </submittedName>
</protein>
<gene>
    <name evidence="3" type="ORF">DFL_004818</name>
</gene>
<dbReference type="RefSeq" id="XP_067492093.1">
    <property type="nucleotide sequence ID" value="XM_067633977.1"/>
</dbReference>
<proteinExistence type="predicted"/>
<sequence length="335" mass="37740">MAPDGKFKYFVLLFATLASSVLVAPPSEMEESSTPAPSSGSNFRITFVNLTTFSLTTQKVPPPTAVINGENPQRETSSTINSISPSKRTDAPINPNIFYSIRGTVQCPTSIQIRDMDGDPDHYETFFFSPQRRPKFNTRGGNPTSRATLHSRRVGWIEKCMNCDCDSNTGRLVPEPLGAFRPSDSSGRRFHCKDETPRKCENWLNCFCVFEMQQPPRFREVTVEEYQDALNRIPDRIKSANPGYTWKPSLGWEMTWGTGQYGSGSGQATHRELVPGTKEPYYLEGPSDEDPRMRGWPGNFYSGGKFASPFGESSYVPRENLEKRDEEKKGEEKRV</sequence>
<feature type="region of interest" description="Disordered" evidence="1">
    <location>
        <begin position="307"/>
        <end position="335"/>
    </location>
</feature>
<evidence type="ECO:0000256" key="1">
    <source>
        <dbReference type="SAM" id="MobiDB-lite"/>
    </source>
</evidence>
<accession>A0A437A5Z1</accession>
<keyword evidence="4" id="KW-1185">Reference proteome</keyword>
<dbReference type="Proteomes" id="UP000283090">
    <property type="component" value="Unassembled WGS sequence"/>
</dbReference>
<dbReference type="AlphaFoldDB" id="A0A437A5Z1"/>
<name>A0A437A5Z1_ARTFL</name>
<dbReference type="EMBL" id="SAEB01000006">
    <property type="protein sequence ID" value="RVD86549.1"/>
    <property type="molecule type" value="Genomic_DNA"/>
</dbReference>
<feature type="chain" id="PRO_5019206449" evidence="2">
    <location>
        <begin position="24"/>
        <end position="335"/>
    </location>
</feature>
<keyword evidence="2" id="KW-0732">Signal</keyword>
<organism evidence="3 4">
    <name type="scientific">Arthrobotrys flagrans</name>
    <name type="common">Nematode-trapping fungus</name>
    <name type="synonym">Trichothecium flagrans</name>
    <dbReference type="NCBI Taxonomy" id="97331"/>
    <lineage>
        <taxon>Eukaryota</taxon>
        <taxon>Fungi</taxon>
        <taxon>Dikarya</taxon>
        <taxon>Ascomycota</taxon>
        <taxon>Pezizomycotina</taxon>
        <taxon>Orbiliomycetes</taxon>
        <taxon>Orbiliales</taxon>
        <taxon>Orbiliaceae</taxon>
        <taxon>Arthrobotrys</taxon>
    </lineage>
</organism>
<evidence type="ECO:0000313" key="3">
    <source>
        <dbReference type="EMBL" id="RVD86549.1"/>
    </source>
</evidence>
<comment type="caution">
    <text evidence="3">The sequence shown here is derived from an EMBL/GenBank/DDBJ whole genome shotgun (WGS) entry which is preliminary data.</text>
</comment>
<reference evidence="3 4" key="1">
    <citation type="submission" date="2019-01" db="EMBL/GenBank/DDBJ databases">
        <title>Intercellular communication is required for trap formation in the nematode-trapping fungus Duddingtonia flagrans.</title>
        <authorList>
            <person name="Youssar L."/>
            <person name="Wernet V."/>
            <person name="Hensel N."/>
            <person name="Hildebrandt H.-G."/>
            <person name="Fischer R."/>
        </authorList>
    </citation>
    <scope>NUCLEOTIDE SEQUENCE [LARGE SCALE GENOMIC DNA]</scope>
    <source>
        <strain evidence="3 4">CBS H-5679</strain>
    </source>
</reference>
<dbReference type="OrthoDB" id="5381823at2759"/>
<feature type="region of interest" description="Disordered" evidence="1">
    <location>
        <begin position="61"/>
        <end position="87"/>
    </location>
</feature>